<reference evidence="2" key="2">
    <citation type="submission" date="2013-04" db="UniProtKB">
        <authorList>
            <consortium name="EnsemblPlants"/>
        </authorList>
    </citation>
    <scope>IDENTIFICATION</scope>
</reference>
<dbReference type="AlphaFoldDB" id="J3L5I6"/>
<dbReference type="EnsemblPlants" id="OB01G44920.1">
    <property type="protein sequence ID" value="OB01G44920.1"/>
    <property type="gene ID" value="OB01G44920"/>
</dbReference>
<feature type="region of interest" description="Disordered" evidence="1">
    <location>
        <begin position="44"/>
        <end position="65"/>
    </location>
</feature>
<proteinExistence type="predicted"/>
<dbReference type="HOGENOM" id="CLU_2853308_0_0_1"/>
<evidence type="ECO:0000313" key="3">
    <source>
        <dbReference type="Proteomes" id="UP000006038"/>
    </source>
</evidence>
<dbReference type="Gramene" id="OB01G44920.1">
    <property type="protein sequence ID" value="OB01G44920.1"/>
    <property type="gene ID" value="OB01G44920"/>
</dbReference>
<evidence type="ECO:0000256" key="1">
    <source>
        <dbReference type="SAM" id="MobiDB-lite"/>
    </source>
</evidence>
<protein>
    <submittedName>
        <fullName evidence="2">Uncharacterized protein</fullName>
    </submittedName>
</protein>
<organism evidence="2">
    <name type="scientific">Oryza brachyantha</name>
    <name type="common">malo sina</name>
    <dbReference type="NCBI Taxonomy" id="4533"/>
    <lineage>
        <taxon>Eukaryota</taxon>
        <taxon>Viridiplantae</taxon>
        <taxon>Streptophyta</taxon>
        <taxon>Embryophyta</taxon>
        <taxon>Tracheophyta</taxon>
        <taxon>Spermatophyta</taxon>
        <taxon>Magnoliopsida</taxon>
        <taxon>Liliopsida</taxon>
        <taxon>Poales</taxon>
        <taxon>Poaceae</taxon>
        <taxon>BOP clade</taxon>
        <taxon>Oryzoideae</taxon>
        <taxon>Oryzeae</taxon>
        <taxon>Oryzinae</taxon>
        <taxon>Oryza</taxon>
    </lineage>
</organism>
<sequence length="65" mass="7609">MIISYFHSAVKEEPEAYKELVSTVHVHRKNSSYLHTLMNLNTESRASTPRIALEKRNKKTLQPQR</sequence>
<name>J3L5I6_ORYBR</name>
<reference evidence="2" key="1">
    <citation type="journal article" date="2013" name="Nat. Commun.">
        <title>Whole-genome sequencing of Oryza brachyantha reveals mechanisms underlying Oryza genome evolution.</title>
        <authorList>
            <person name="Chen J."/>
            <person name="Huang Q."/>
            <person name="Gao D."/>
            <person name="Wang J."/>
            <person name="Lang Y."/>
            <person name="Liu T."/>
            <person name="Li B."/>
            <person name="Bai Z."/>
            <person name="Luis Goicoechea J."/>
            <person name="Liang C."/>
            <person name="Chen C."/>
            <person name="Zhang W."/>
            <person name="Sun S."/>
            <person name="Liao Y."/>
            <person name="Zhang X."/>
            <person name="Yang L."/>
            <person name="Song C."/>
            <person name="Wang M."/>
            <person name="Shi J."/>
            <person name="Liu G."/>
            <person name="Liu J."/>
            <person name="Zhou H."/>
            <person name="Zhou W."/>
            <person name="Yu Q."/>
            <person name="An N."/>
            <person name="Chen Y."/>
            <person name="Cai Q."/>
            <person name="Wang B."/>
            <person name="Liu B."/>
            <person name="Min J."/>
            <person name="Huang Y."/>
            <person name="Wu H."/>
            <person name="Li Z."/>
            <person name="Zhang Y."/>
            <person name="Yin Y."/>
            <person name="Song W."/>
            <person name="Jiang J."/>
            <person name="Jackson S.A."/>
            <person name="Wing R.A."/>
            <person name="Wang J."/>
            <person name="Chen M."/>
        </authorList>
    </citation>
    <scope>NUCLEOTIDE SEQUENCE [LARGE SCALE GENOMIC DNA]</scope>
    <source>
        <strain evidence="2">cv. IRGC 101232</strain>
    </source>
</reference>
<dbReference type="Proteomes" id="UP000006038">
    <property type="component" value="Chromosome 1"/>
</dbReference>
<accession>J3L5I6</accession>
<evidence type="ECO:0000313" key="2">
    <source>
        <dbReference type="EnsemblPlants" id="OB01G44920.1"/>
    </source>
</evidence>
<keyword evidence="3" id="KW-1185">Reference proteome</keyword>